<feature type="transmembrane region" description="Helical" evidence="7">
    <location>
        <begin position="20"/>
        <end position="43"/>
    </location>
</feature>
<feature type="domain" description="Rhodopsin" evidence="8">
    <location>
        <begin position="39"/>
        <end position="277"/>
    </location>
</feature>
<evidence type="ECO:0000256" key="5">
    <source>
        <dbReference type="ARBA" id="ARBA00038359"/>
    </source>
</evidence>
<name>A0AA40BPQ9_9PEZI</name>
<feature type="transmembrane region" description="Helical" evidence="7">
    <location>
        <begin position="213"/>
        <end position="233"/>
    </location>
</feature>
<comment type="subcellular location">
    <subcellularLocation>
        <location evidence="1">Membrane</location>
        <topology evidence="1">Multi-pass membrane protein</topology>
    </subcellularLocation>
</comment>
<dbReference type="PANTHER" id="PTHR33048">
    <property type="entry name" value="PTH11-LIKE INTEGRAL MEMBRANE PROTEIN (AFU_ORTHOLOGUE AFUA_5G11245)"/>
    <property type="match status" value="1"/>
</dbReference>
<sequence>MDSPPEIRIPISDRAAYLGRVHVGVTIPLLALCLVPFSARLYTRVRPVMRCGWDDVFMVLGFGLTISDWVMLQFEMHMTPQTISISTATNAMKLAYLAIPVWNAAMTCIKISVALTLLRIPVNRLWTVFLHTVVSLQIAFFTGNTVYVFLACRPLAALWDFSITDAICLGPASSRIASNVGSGINITTDLTLSLAPIVVLWNMRRPLRERILVCALMATGLFASAASIVKAVIVREWGDPNVDAWALSTSIATWTILEQLLAVLAACSPSLKGPLQRLLGQFGILLTRYNSRISFISRNDSRTTGQEMGQDARPVHLCPSDGSYSKADDNSVELRLEGTSSLPRDEEDGVVAKARAA</sequence>
<evidence type="ECO:0000256" key="7">
    <source>
        <dbReference type="SAM" id="Phobius"/>
    </source>
</evidence>
<dbReference type="InterPro" id="IPR049326">
    <property type="entry name" value="Rhodopsin_dom_fungi"/>
</dbReference>
<comment type="caution">
    <text evidence="9">The sequence shown here is derived from an EMBL/GenBank/DDBJ whole genome shotgun (WGS) entry which is preliminary data.</text>
</comment>
<dbReference type="EMBL" id="JAUKUD010000007">
    <property type="protein sequence ID" value="KAK0738132.1"/>
    <property type="molecule type" value="Genomic_DNA"/>
</dbReference>
<feature type="compositionally biased region" description="Basic and acidic residues" evidence="6">
    <location>
        <begin position="326"/>
        <end position="336"/>
    </location>
</feature>
<evidence type="ECO:0000313" key="9">
    <source>
        <dbReference type="EMBL" id="KAK0738132.1"/>
    </source>
</evidence>
<feature type="transmembrane region" description="Helical" evidence="7">
    <location>
        <begin position="94"/>
        <end position="118"/>
    </location>
</feature>
<proteinExistence type="inferred from homology"/>
<evidence type="ECO:0000259" key="8">
    <source>
        <dbReference type="Pfam" id="PF20684"/>
    </source>
</evidence>
<evidence type="ECO:0000256" key="2">
    <source>
        <dbReference type="ARBA" id="ARBA00022692"/>
    </source>
</evidence>
<protein>
    <recommendedName>
        <fullName evidence="8">Rhodopsin domain-containing protein</fullName>
    </recommendedName>
</protein>
<keyword evidence="2 7" id="KW-0812">Transmembrane</keyword>
<dbReference type="Pfam" id="PF20684">
    <property type="entry name" value="Fung_rhodopsin"/>
    <property type="match status" value="1"/>
</dbReference>
<feature type="transmembrane region" description="Helical" evidence="7">
    <location>
        <begin position="245"/>
        <end position="267"/>
    </location>
</feature>
<keyword evidence="4 7" id="KW-0472">Membrane</keyword>
<feature type="transmembrane region" description="Helical" evidence="7">
    <location>
        <begin position="125"/>
        <end position="150"/>
    </location>
</feature>
<evidence type="ECO:0000256" key="6">
    <source>
        <dbReference type="SAM" id="MobiDB-lite"/>
    </source>
</evidence>
<reference evidence="9" key="1">
    <citation type="submission" date="2023-06" db="EMBL/GenBank/DDBJ databases">
        <title>Genome-scale phylogeny and comparative genomics of the fungal order Sordariales.</title>
        <authorList>
            <consortium name="Lawrence Berkeley National Laboratory"/>
            <person name="Hensen N."/>
            <person name="Bonometti L."/>
            <person name="Westerberg I."/>
            <person name="Brannstrom I.O."/>
            <person name="Guillou S."/>
            <person name="Cros-Aarteil S."/>
            <person name="Calhoun S."/>
            <person name="Haridas S."/>
            <person name="Kuo A."/>
            <person name="Mondo S."/>
            <person name="Pangilinan J."/>
            <person name="Riley R."/>
            <person name="LaButti K."/>
            <person name="Andreopoulos B."/>
            <person name="Lipzen A."/>
            <person name="Chen C."/>
            <person name="Yanf M."/>
            <person name="Daum C."/>
            <person name="Ng V."/>
            <person name="Clum A."/>
            <person name="Steindorff A."/>
            <person name="Ohm R."/>
            <person name="Martin F."/>
            <person name="Silar P."/>
            <person name="Natvig D."/>
            <person name="Lalanne C."/>
            <person name="Gautier V."/>
            <person name="Ament-velasquez S.L."/>
            <person name="Kruys A."/>
            <person name="Hutchinson M.I."/>
            <person name="Powell A.J."/>
            <person name="Barry K."/>
            <person name="Miller A.N."/>
            <person name="Grigoriev I.V."/>
            <person name="Debuchy R."/>
            <person name="Gladieux P."/>
            <person name="Thoren M.H."/>
            <person name="Johannesson H."/>
        </authorList>
    </citation>
    <scope>NUCLEOTIDE SEQUENCE</scope>
    <source>
        <strain evidence="9">SMH3187-1</strain>
    </source>
</reference>
<dbReference type="GO" id="GO:0016020">
    <property type="term" value="C:membrane"/>
    <property type="evidence" value="ECO:0007669"/>
    <property type="project" value="UniProtKB-SubCell"/>
</dbReference>
<evidence type="ECO:0000313" key="10">
    <source>
        <dbReference type="Proteomes" id="UP001172155"/>
    </source>
</evidence>
<evidence type="ECO:0000256" key="3">
    <source>
        <dbReference type="ARBA" id="ARBA00022989"/>
    </source>
</evidence>
<keyword evidence="3 7" id="KW-1133">Transmembrane helix</keyword>
<comment type="similarity">
    <text evidence="5">Belongs to the SAT4 family.</text>
</comment>
<gene>
    <name evidence="9" type="ORF">B0T18DRAFT_239641</name>
</gene>
<dbReference type="InterPro" id="IPR052337">
    <property type="entry name" value="SAT4-like"/>
</dbReference>
<dbReference type="Proteomes" id="UP001172155">
    <property type="component" value="Unassembled WGS sequence"/>
</dbReference>
<accession>A0AA40BPQ9</accession>
<dbReference type="PANTHER" id="PTHR33048:SF129">
    <property type="entry name" value="INTEGRAL MEMBRANE PROTEIN-RELATED"/>
    <property type="match status" value="1"/>
</dbReference>
<feature type="region of interest" description="Disordered" evidence="6">
    <location>
        <begin position="300"/>
        <end position="357"/>
    </location>
</feature>
<keyword evidence="10" id="KW-1185">Reference proteome</keyword>
<evidence type="ECO:0000256" key="1">
    <source>
        <dbReference type="ARBA" id="ARBA00004141"/>
    </source>
</evidence>
<dbReference type="AlphaFoldDB" id="A0AA40BPQ9"/>
<organism evidence="9 10">
    <name type="scientific">Schizothecium vesticola</name>
    <dbReference type="NCBI Taxonomy" id="314040"/>
    <lineage>
        <taxon>Eukaryota</taxon>
        <taxon>Fungi</taxon>
        <taxon>Dikarya</taxon>
        <taxon>Ascomycota</taxon>
        <taxon>Pezizomycotina</taxon>
        <taxon>Sordariomycetes</taxon>
        <taxon>Sordariomycetidae</taxon>
        <taxon>Sordariales</taxon>
        <taxon>Schizotheciaceae</taxon>
        <taxon>Schizothecium</taxon>
    </lineage>
</organism>
<evidence type="ECO:0000256" key="4">
    <source>
        <dbReference type="ARBA" id="ARBA00023136"/>
    </source>
</evidence>